<dbReference type="Pfam" id="PF19610">
    <property type="entry name" value="DUF6115"/>
    <property type="match status" value="1"/>
</dbReference>
<dbReference type="KEGG" id="anr:Ana3638_16000"/>
<feature type="compositionally biased region" description="Polar residues" evidence="1">
    <location>
        <begin position="162"/>
        <end position="171"/>
    </location>
</feature>
<feature type="region of interest" description="Disordered" evidence="1">
    <location>
        <begin position="131"/>
        <end position="171"/>
    </location>
</feature>
<dbReference type="Proteomes" id="UP000464314">
    <property type="component" value="Chromosome"/>
</dbReference>
<dbReference type="InterPro" id="IPR046118">
    <property type="entry name" value="DUF6115"/>
</dbReference>
<evidence type="ECO:0000256" key="1">
    <source>
        <dbReference type="SAM" id="MobiDB-lite"/>
    </source>
</evidence>
<feature type="compositionally biased region" description="Basic and acidic residues" evidence="1">
    <location>
        <begin position="131"/>
        <end position="144"/>
    </location>
</feature>
<proteinExistence type="predicted"/>
<protein>
    <submittedName>
        <fullName evidence="3">Uncharacterized protein</fullName>
    </submittedName>
</protein>
<organism evidence="3 4">
    <name type="scientific">Anaerocolumna sedimenticola</name>
    <dbReference type="NCBI Taxonomy" id="2696063"/>
    <lineage>
        <taxon>Bacteria</taxon>
        <taxon>Bacillati</taxon>
        <taxon>Bacillota</taxon>
        <taxon>Clostridia</taxon>
        <taxon>Lachnospirales</taxon>
        <taxon>Lachnospiraceae</taxon>
        <taxon>Anaerocolumna</taxon>
    </lineage>
</organism>
<dbReference type="RefSeq" id="WP_161838927.1">
    <property type="nucleotide sequence ID" value="NZ_CP048000.1"/>
</dbReference>
<evidence type="ECO:0000313" key="4">
    <source>
        <dbReference type="Proteomes" id="UP000464314"/>
    </source>
</evidence>
<name>A0A6P1TPI8_9FIRM</name>
<keyword evidence="2" id="KW-0472">Membrane</keyword>
<feature type="transmembrane region" description="Helical" evidence="2">
    <location>
        <begin position="6"/>
        <end position="23"/>
    </location>
</feature>
<keyword evidence="2" id="KW-1133">Transmembrane helix</keyword>
<accession>A0A6P1TPI8</accession>
<gene>
    <name evidence="3" type="ORF">Ana3638_16000</name>
</gene>
<keyword evidence="4" id="KW-1185">Reference proteome</keyword>
<dbReference type="AlphaFoldDB" id="A0A6P1TPI8"/>
<keyword evidence="2" id="KW-0812">Transmembrane</keyword>
<evidence type="ECO:0000313" key="3">
    <source>
        <dbReference type="EMBL" id="QHQ62102.1"/>
    </source>
</evidence>
<sequence length="212" mass="23902">MTPLVIFLIIVGAGILILSCFLVEKSGNDGDVYATLANDRELNLTEMEEIKNKVEAIISDVSELTISQTEEKLSQISNEKIIAVNDFSNQVIEKINQNHEEVVFLYNMLNEKETELKETVKNIDKAKRNLAETNKSEAEADKSKNNSKTSNRKAVNEEKENLNVNTDSESLNNNNQKILEMYSQGFSVIDISRTLELGQGEVKLVIDLYKDK</sequence>
<reference evidence="3 4" key="1">
    <citation type="submission" date="2020-01" db="EMBL/GenBank/DDBJ databases">
        <title>Genome analysis of Anaerocolumna sp. CBA3638.</title>
        <authorList>
            <person name="Kim J."/>
            <person name="Roh S.W."/>
        </authorList>
    </citation>
    <scope>NUCLEOTIDE SEQUENCE [LARGE SCALE GENOMIC DNA]</scope>
    <source>
        <strain evidence="3 4">CBA3638</strain>
    </source>
</reference>
<evidence type="ECO:0000256" key="2">
    <source>
        <dbReference type="SAM" id="Phobius"/>
    </source>
</evidence>
<dbReference type="EMBL" id="CP048000">
    <property type="protein sequence ID" value="QHQ62102.1"/>
    <property type="molecule type" value="Genomic_DNA"/>
</dbReference>